<dbReference type="RefSeq" id="XP_009061344.1">
    <property type="nucleotide sequence ID" value="XM_009063096.1"/>
</dbReference>
<dbReference type="GO" id="GO:0008270">
    <property type="term" value="F:zinc ion binding"/>
    <property type="evidence" value="ECO:0007669"/>
    <property type="project" value="UniProtKB-KW"/>
</dbReference>
<dbReference type="KEGG" id="lgi:LOTGIDRAFT_234797"/>
<dbReference type="EMBL" id="KB202793">
    <property type="protein sequence ID" value="ESO88031.1"/>
    <property type="molecule type" value="Genomic_DNA"/>
</dbReference>
<keyword evidence="2" id="KW-0862">Zinc</keyword>
<dbReference type="SUPFAM" id="SSF57850">
    <property type="entry name" value="RING/U-box"/>
    <property type="match status" value="1"/>
</dbReference>
<protein>
    <recommendedName>
        <fullName evidence="5">RING-type domain-containing protein</fullName>
    </recommendedName>
</protein>
<evidence type="ECO:0000256" key="1">
    <source>
        <dbReference type="ARBA" id="ARBA00022771"/>
    </source>
</evidence>
<gene>
    <name evidence="6" type="ORF">LOTGIDRAFT_234797</name>
</gene>
<accession>V4A457</accession>
<keyword evidence="1 3" id="KW-0479">Metal-binding</keyword>
<evidence type="ECO:0000256" key="2">
    <source>
        <dbReference type="ARBA" id="ARBA00022833"/>
    </source>
</evidence>
<reference evidence="6 7" key="1">
    <citation type="journal article" date="2013" name="Nature">
        <title>Insights into bilaterian evolution from three spiralian genomes.</title>
        <authorList>
            <person name="Simakov O."/>
            <person name="Marletaz F."/>
            <person name="Cho S.J."/>
            <person name="Edsinger-Gonzales E."/>
            <person name="Havlak P."/>
            <person name="Hellsten U."/>
            <person name="Kuo D.H."/>
            <person name="Larsson T."/>
            <person name="Lv J."/>
            <person name="Arendt D."/>
            <person name="Savage R."/>
            <person name="Osoegawa K."/>
            <person name="de Jong P."/>
            <person name="Grimwood J."/>
            <person name="Chapman J.A."/>
            <person name="Shapiro H."/>
            <person name="Aerts A."/>
            <person name="Otillar R.P."/>
            <person name="Terry A.Y."/>
            <person name="Boore J.L."/>
            <person name="Grigoriev I.V."/>
            <person name="Lindberg D.R."/>
            <person name="Seaver E.C."/>
            <person name="Weisblat D.A."/>
            <person name="Putnam N.H."/>
            <person name="Rokhsar D.S."/>
        </authorList>
    </citation>
    <scope>NUCLEOTIDE SEQUENCE [LARGE SCALE GENOMIC DNA]</scope>
</reference>
<evidence type="ECO:0000256" key="4">
    <source>
        <dbReference type="SAM" id="Coils"/>
    </source>
</evidence>
<dbReference type="PANTHER" id="PTHR12109">
    <property type="entry name" value="RING FINGER PROTEIN 141-RELATED"/>
    <property type="match status" value="1"/>
</dbReference>
<sequence length="749" mass="86184">MTEKKIPLTITSSYARHWGEWEGVRELVQNWHDGVHSTLASLESIPIGKNIVQFKGHVSGYSAEFDAFIEDEKKGNQILLGNLNYDGLTSKLKLTNYKTCLQKKILLLGYSAKAEKKEIIGQFGEGLKIGTLALVRKGYMVTMETARDQWSFRLLENEEFGEKVLTVIISERDVDVENDDIEKLQQIEDEITTAVVSGLDSELWKKFLPRFLFLKPPTDVVKTDLGRLLLDENLSGQLYNKGIWVSDLSHESLAAGVDFTNLQIDRDRNAVPKPSEIDHQVSCMWIKAIQKDSRLIPRYFHLLQDDKYRDVRHAEDYSDKDTAMLLANHFLKNFGESATPVLNNTEAETIRAAVNDLQKDVVLCNKTMINILMKSGLFSELLGTTHTEEKQIIPFTSLDTKTKDVLRKAFKLISIADKSITLLDVDVVGTTQDKTRLCSYQDGRVELPSWFLDESQIHDYIDYCSSSDSHNCLCREMVVCYGILSVIPSYLTTPPSILYLILCLCREMVVCYGILLNQEKEIIKNDNIESFMTRSDFIEREASLVQRIEVLEKELKKEQTSTSKMVLDMKNRLKKTENELLQREISLVNDEMKIKDGYEQQLKNISKQAEESIKQLQRNLKAIEDEKLDLERKLHHKTSQIRRLQDEANKFYELITKSILRLSEEGRRTGDVINQEKWKVIGDLCDMLIEDLQTEKILCCMCKIERKTYLLQPCGHYNYCKTCAITLIEKRNNCPVCNSNIEDIKQVFE</sequence>
<dbReference type="HOGENOM" id="CLU_371447_0_0_1"/>
<dbReference type="OMA" id="KCMCREV"/>
<evidence type="ECO:0000259" key="5">
    <source>
        <dbReference type="PROSITE" id="PS50089"/>
    </source>
</evidence>
<evidence type="ECO:0000256" key="3">
    <source>
        <dbReference type="PROSITE-ProRule" id="PRU00175"/>
    </source>
</evidence>
<evidence type="ECO:0000313" key="7">
    <source>
        <dbReference type="Proteomes" id="UP000030746"/>
    </source>
</evidence>
<feature type="domain" description="RING-type" evidence="5">
    <location>
        <begin position="699"/>
        <end position="738"/>
    </location>
</feature>
<dbReference type="GeneID" id="20249640"/>
<dbReference type="OrthoDB" id="66726at2759"/>
<dbReference type="InterPro" id="IPR001841">
    <property type="entry name" value="Znf_RING"/>
</dbReference>
<dbReference type="Pfam" id="PF13920">
    <property type="entry name" value="zf-C3HC4_3"/>
    <property type="match status" value="1"/>
</dbReference>
<dbReference type="CTD" id="20249640"/>
<evidence type="ECO:0000313" key="6">
    <source>
        <dbReference type="EMBL" id="ESO88031.1"/>
    </source>
</evidence>
<dbReference type="PROSITE" id="PS50089">
    <property type="entry name" value="ZF_RING_2"/>
    <property type="match status" value="1"/>
</dbReference>
<dbReference type="Proteomes" id="UP000030746">
    <property type="component" value="Unassembled WGS sequence"/>
</dbReference>
<organism evidence="6 7">
    <name type="scientific">Lottia gigantea</name>
    <name type="common">Giant owl limpet</name>
    <dbReference type="NCBI Taxonomy" id="225164"/>
    <lineage>
        <taxon>Eukaryota</taxon>
        <taxon>Metazoa</taxon>
        <taxon>Spiralia</taxon>
        <taxon>Lophotrochozoa</taxon>
        <taxon>Mollusca</taxon>
        <taxon>Gastropoda</taxon>
        <taxon>Patellogastropoda</taxon>
        <taxon>Lottioidea</taxon>
        <taxon>Lottiidae</taxon>
        <taxon>Lottia</taxon>
    </lineage>
</organism>
<keyword evidence="1 3" id="KW-0863">Zinc-finger</keyword>
<proteinExistence type="predicted"/>
<keyword evidence="7" id="KW-1185">Reference proteome</keyword>
<dbReference type="InterPro" id="IPR047126">
    <property type="entry name" value="RNF141-like"/>
</dbReference>
<dbReference type="InterPro" id="IPR013083">
    <property type="entry name" value="Znf_RING/FYVE/PHD"/>
</dbReference>
<name>V4A457_LOTGI</name>
<keyword evidence="4" id="KW-0175">Coiled coil</keyword>
<feature type="coiled-coil region" evidence="4">
    <location>
        <begin position="595"/>
        <end position="647"/>
    </location>
</feature>
<dbReference type="Gene3D" id="3.30.40.10">
    <property type="entry name" value="Zinc/RING finger domain, C3HC4 (zinc finger)"/>
    <property type="match status" value="1"/>
</dbReference>
<dbReference type="AlphaFoldDB" id="V4A457"/>